<feature type="region of interest" description="Disordered" evidence="1">
    <location>
        <begin position="230"/>
        <end position="259"/>
    </location>
</feature>
<feature type="region of interest" description="Disordered" evidence="1">
    <location>
        <begin position="1923"/>
        <end position="1969"/>
    </location>
</feature>
<feature type="region of interest" description="Disordered" evidence="1">
    <location>
        <begin position="1065"/>
        <end position="1109"/>
    </location>
</feature>
<evidence type="ECO:0000313" key="3">
    <source>
        <dbReference type="EMBL" id="SYZ66877.1"/>
    </source>
</evidence>
<protein>
    <submittedName>
        <fullName evidence="3">Hypothetical_protein</fullName>
    </submittedName>
</protein>
<feature type="compositionally biased region" description="Basic and acidic residues" evidence="1">
    <location>
        <begin position="1759"/>
        <end position="1780"/>
    </location>
</feature>
<reference evidence="3 4" key="1">
    <citation type="submission" date="2018-09" db="EMBL/GenBank/DDBJ databases">
        <authorList>
            <person name="Peiro R."/>
            <person name="Begona"/>
            <person name="Cbmso G."/>
            <person name="Lopez M."/>
            <person name="Gonzalez S."/>
        </authorList>
    </citation>
    <scope>NUCLEOTIDE SEQUENCE [LARGE SCALE GENOMIC DNA]</scope>
</reference>
<feature type="domain" description="Flagellar attachment zone protein 1 conserved" evidence="2">
    <location>
        <begin position="2254"/>
        <end position="2334"/>
    </location>
</feature>
<feature type="compositionally biased region" description="Basic and acidic residues" evidence="1">
    <location>
        <begin position="1644"/>
        <end position="1663"/>
    </location>
</feature>
<sequence>MFFRRDAADAFYLRPSSTSCLDASADMPNTTPSSRQSFLRHPNDGLRGPNNSYACATQDMGYHTSHSSKRVTWPSLPQRTSCHTYPPHEGVIEPERAQCHSVNSYPRSSRITATPLSATATHGVVHLPSAYCCSTAPPFMSGSGVWGRADYLPHTCHVSSIAAPSASVAHFNDAYRTTAGTSTRFAGAGANLPPQRVGVHNCNDVDGARAHRLTNSTTLAVARSVGAALGTGSAQRPSSAPFGAPPMMPAAPSGRRSGASSAAYVANTYSSSSSRRKQLLPPPAPHSSFTFESDSQRVQACRLRTSALSAVPIHVLARGSFEEVAAARYRAPTRNGSGATPSTVSPQARSSLAPSSSAMHKSITMAALEQGNGEYAAISTISARPMRWSADVPSPLVPVRSALPDGSLLTCKGEAAHIARPPERLQLYQASSTVAEQDSRSGEADTSAYSGAEDVSAWWTVDIFIISVSSHCGSAHEGAAAMRAAALLRSPADMRAAQSIQCRAPVLPSDASAEEAWDMTQSFLRCIALTSLRTFSPLCVPQGYFYFDTDFNQYVQLSADTLPLASTLFSVVMVAAGVDTPIVEEGCEGHAEMSDATAEGVPEVLGLRPCPVAQHHHMPTHASPPGDRDGAVPRHLWGDSAERGLTAITPRPPGGRPTSVPQHGPCPLAQPRSSVDIASAPSIAAGSSSRPRPAFDRRTSSNSPFNPEEKVPPYQRHPHRSCKAAVVSPDARGNDDSTGMILTYNGNSDEDGSYLMGWNGVENDVDDVVYGVASPPPLPLSYRDRTYGHYVDDYCAAWEGMGDVAGSQSSNVNVVYIDDNEAVLHAEAEEVTREAELRAAKAAERQFRASYGGNSISSNPDNPNCLQRFYNAPQSSKPPTHPLPTCPAAHGLLARLGSDSRAPAPRRPTAPAQGYSHVEIAATIRGPSSPPLPGPPLQPSPQQLFFDDPILQRHMQSPFKRSMSFSRPAAGSAEWCDGGRYPTYVPSPPRTAPAAPSPPHGAYMPVAHPYFDPSSSMGSYMPDFAPTPRFSAHTTEASTIAMNPAQRGALNALLQRSVQVWQQGYSSPTHCRQPPTSPISSGGVDAATAPPPVTTSTGPRPPRSAADAEVDSAASAVMVAIASTAYPLGASSFSSLSQPLPWSVTDATVLQGVVVPPPTSVELSTVTPMGHDCSSSPPKGECCSTTIGEADIPGEVEADALVSGHTAAAAVAALPESHSGAVKTTTITADDVQNEAPVAVMPQDDQRHKEWAEREYRTDTIPALEGGEEDEEAVGVHVDTHDDARRSTAVATAATTAADARGSRGGGGGTLWHLADTEATPMPGTDSRGGVVVEPNVVREALSGAHTPAHEEVSRKEQYDIDAGTELLPSVDEAETSPLAAAVEQPLPVREPPPKASEDLFPAASAGPSHSPSPPHELLEEPSTATYVWATSLPRADGAREFSAGTSAAFSVNANATAGGQNANASPTSTLVYSVAKEIPAADSSTPAHAAEGGDGVAASLEEHKESARTSPADTRMELSSSTESAEVEDLNIIPPVTAADALQGMHNVLADAPGLVESWRPSPVPPTTAPPAEYSAEVPRSQSDSHMAAGAEGPSESFSNVDQVDEVTDIAVADSVSGVSAHIVAAEAVGGIPATDSAAELVDTEKSSRQQEGADCRPKDSASEINDCAADESVARLKARPCPDDASLLPPEEQPSALTDAIAMKTGDDNGAATTREDEGEEEDLACSAKPTRVTASEAHDEEHHAAVGKGSEAAPLLKRDDGAECSDNVKNKGDETLRETAAAGTRQQKEACDASSSPQALDSKGNDELGDAVAAEMTPSENEEEEEGSFSATANVNTLLSQPDMAAAAEVVAAGGDATPHVMTSASVFLPAPVFSVSTDREKEEDPDAPPQVLHHRAAVAAAAAAANAFYGLWEEWVTEDSTGDGDDAGGAGHVDTTAEGEDEEERDPSHPSTTSEAVTTTTITTTQNDYDGAVDVPMDVFRDSLSLTNTQILIRRCERRDEDTSVSATASLADPSDPPPHTVGSDMHLPLAQRRVTLMAYCDVDTDAADALSHFHHEEVSHAGAITDAVGEASTFDESGVDAEAPGNPTGGEVHVAPPSVVEALAPAVEVPQPLPAPSSAEISSSFVSTPSSSLAASQLVASPKEFLVQTNTNTDDDGNQFSSAVRGTEGLPDATNDEPHVAPFRSAAAHVDGSLLPLLEVPSDDGSDGAVKLRMPTTRAASEASAADVLQLPLPPRNDGAMKRTMVLLGFPGSAWELIMTHHYEGMHDAFTNDSAVAASVPISAIQDVRYSKGSLLVDFYVLHPASVDAVFIRDQMSNYSYPTLWAFYEVKKREQKRLLRSHGMSVAGAVPVQCLPVPSTPALSSHEEVGWASS</sequence>
<gene>
    <name evidence="3" type="ORF">LBRM2904_26.2120</name>
</gene>
<dbReference type="EMBL" id="LS997625">
    <property type="protein sequence ID" value="SYZ66877.1"/>
    <property type="molecule type" value="Genomic_DNA"/>
</dbReference>
<feature type="region of interest" description="Disordered" evidence="1">
    <location>
        <begin position="1558"/>
        <end position="1600"/>
    </location>
</feature>
<feature type="compositionally biased region" description="Basic and acidic residues" evidence="1">
    <location>
        <begin position="626"/>
        <end position="642"/>
    </location>
</feature>
<dbReference type="Proteomes" id="UP000319462">
    <property type="component" value="Chromosome 26"/>
</dbReference>
<dbReference type="InterPro" id="IPR056614">
    <property type="entry name" value="FAZ1_cons"/>
</dbReference>
<feature type="compositionally biased region" description="Polar residues" evidence="1">
    <location>
        <begin position="2156"/>
        <end position="2169"/>
    </location>
</feature>
<feature type="compositionally biased region" description="Polar residues" evidence="1">
    <location>
        <begin position="334"/>
        <end position="357"/>
    </location>
</feature>
<feature type="compositionally biased region" description="Low complexity" evidence="1">
    <location>
        <begin position="250"/>
        <end position="259"/>
    </location>
</feature>
<feature type="compositionally biased region" description="Low complexity" evidence="1">
    <location>
        <begin position="1956"/>
        <end position="1969"/>
    </location>
</feature>
<feature type="region of interest" description="Disordered" evidence="1">
    <location>
        <begin position="1384"/>
        <end position="1420"/>
    </location>
</feature>
<feature type="region of interest" description="Disordered" evidence="1">
    <location>
        <begin position="2002"/>
        <end position="2024"/>
    </location>
</feature>
<accession>A0A3P3Z9J5</accession>
<feature type="compositionally biased region" description="Low complexity" evidence="1">
    <location>
        <begin position="677"/>
        <end position="692"/>
    </location>
</feature>
<feature type="region of interest" description="Disordered" evidence="1">
    <location>
        <begin position="271"/>
        <end position="293"/>
    </location>
</feature>
<name>A0A3P3Z9J5_LEIBR</name>
<feature type="region of interest" description="Disordered" evidence="1">
    <location>
        <begin position="1680"/>
        <end position="1808"/>
    </location>
</feature>
<feature type="compositionally biased region" description="Polar residues" evidence="1">
    <location>
        <begin position="852"/>
        <end position="865"/>
    </location>
</feature>
<feature type="region of interest" description="Disordered" evidence="1">
    <location>
        <begin position="614"/>
        <end position="734"/>
    </location>
</feature>
<feature type="region of interest" description="Disordered" evidence="1">
    <location>
        <begin position="1641"/>
        <end position="1668"/>
    </location>
</feature>
<feature type="compositionally biased region" description="Low complexity" evidence="1">
    <location>
        <begin position="1082"/>
        <end position="1109"/>
    </location>
</feature>
<feature type="region of interest" description="Disordered" evidence="1">
    <location>
        <begin position="851"/>
        <end position="889"/>
    </location>
</feature>
<organism evidence="3 4">
    <name type="scientific">Leishmania braziliensis MHOM/BR/75/M2904</name>
    <dbReference type="NCBI Taxonomy" id="420245"/>
    <lineage>
        <taxon>Eukaryota</taxon>
        <taxon>Discoba</taxon>
        <taxon>Euglenozoa</taxon>
        <taxon>Kinetoplastea</taxon>
        <taxon>Metakinetoplastina</taxon>
        <taxon>Trypanosomatida</taxon>
        <taxon>Trypanosomatidae</taxon>
        <taxon>Leishmaniinae</taxon>
        <taxon>Leishmania</taxon>
        <taxon>Leishmania braziliensis species complex</taxon>
    </lineage>
</organism>
<dbReference type="Pfam" id="PF23398">
    <property type="entry name" value="FAZ1_cons"/>
    <property type="match status" value="1"/>
</dbReference>
<feature type="region of interest" description="Disordered" evidence="1">
    <location>
        <begin position="2156"/>
        <end position="2177"/>
    </location>
</feature>
<feature type="region of interest" description="Disordered" evidence="1">
    <location>
        <begin position="332"/>
        <end position="357"/>
    </location>
</feature>
<evidence type="ECO:0000256" key="1">
    <source>
        <dbReference type="SAM" id="MobiDB-lite"/>
    </source>
</evidence>
<evidence type="ECO:0000259" key="2">
    <source>
        <dbReference type="Pfam" id="PF23398"/>
    </source>
</evidence>
<evidence type="ECO:0000313" key="4">
    <source>
        <dbReference type="Proteomes" id="UP000319462"/>
    </source>
</evidence>
<proteinExistence type="predicted"/>